<dbReference type="InterPro" id="IPR027417">
    <property type="entry name" value="P-loop_NTPase"/>
</dbReference>
<dbReference type="Proteomes" id="UP000469452">
    <property type="component" value="Unassembled WGS sequence"/>
</dbReference>
<dbReference type="GO" id="GO:0005874">
    <property type="term" value="C:microtubule"/>
    <property type="evidence" value="ECO:0007669"/>
    <property type="project" value="UniProtKB-KW"/>
</dbReference>
<evidence type="ECO:0000256" key="2">
    <source>
        <dbReference type="ARBA" id="ARBA00022741"/>
    </source>
</evidence>
<dbReference type="SMART" id="SM00129">
    <property type="entry name" value="KISc"/>
    <property type="match status" value="1"/>
</dbReference>
<sequence length="871" mass="96046">MGGRNGTDDTEMDACVKGDGTLMESCVCVCSVKITDGKAMEISNDEGFANDYLKCTFDQVFDAHATQKEVYEATAKPLVLDLLNGYNCTVFAYGQTGSGKTHTIYGPKDGVATKPDDQGLIGRLVHDLYDHIRRRQSDQIVFEISGSFIEIYLEQINDLLQPANKNLRVRENTDKGVYVDDLLSVRTPTEESMLKLVERGNTNRVVACTRMNNVHTSPTMLHAKCNFHTVLVVNMVQRDVAAATEKRATMYVVDLAGSEMVMKTLASGKTLNEAKAINKSLSALSNVIKALGDGHKHIPFRDSKLTRILQDSLGGHAKTCLIVTVSSSSYVRTCVFCDTVVGLVVLTLFMNVAETISTVRFGTRAKEIKNDPTLHEVQDASMCDYQQLYQHLVLEHAKTQQQLQELIQATANSSTRPPGPIMTHLLSPEDDDPCVQVDANPHQAALEPPPPLCAVVEISVQHQASQTPPLAPPPPSTAPPPSTLARTLTSLLFADQTATQTDLAPPLGHADLVAQLSQLQEDLQMCRFEVDAMREMNHVLSAQNEACNTRTAELESALDALKEINRTISAQNTVLSDRNLELEALDTARANLAPTDVVVSAFTVGRLPEAPNMAALSNDYVPSSALVDTLTRKLVEMKMHVHFVTEYTKSILDHEPYEIVHQLTQLKLDNERLRLEHHHHAITIKELQAKCQAMQEAVAKTDDNTASLQRTIGEYQALYKEQVRLSQERQQNLLKEVEYYKMIWQRSAPTTKRDNNQQPLFTTTTSFTPSHITLPADGGTTQHSLFKAASFSGVVPVEPLSLMSLKRSSNRKIVKPQSPKPGGCMHLPHTNSPIIHANQANPDSTDANNVHVVEEDDDPLSSVFGQDVRRG</sequence>
<proteinExistence type="inferred from homology"/>
<dbReference type="InterPro" id="IPR036961">
    <property type="entry name" value="Kinesin_motor_dom_sf"/>
</dbReference>
<dbReference type="GO" id="GO:0007018">
    <property type="term" value="P:microtubule-based movement"/>
    <property type="evidence" value="ECO:0007669"/>
    <property type="project" value="InterPro"/>
</dbReference>
<evidence type="ECO:0000256" key="5">
    <source>
        <dbReference type="ARBA" id="ARBA00023175"/>
    </source>
</evidence>
<dbReference type="Pfam" id="PF00225">
    <property type="entry name" value="Kinesin"/>
    <property type="match status" value="1"/>
</dbReference>
<dbReference type="AlphaFoldDB" id="A0A6A4Z435"/>
<comment type="caution">
    <text evidence="10">The sequence shown here is derived from an EMBL/GenBank/DDBJ whole genome shotgun (WGS) entry which is preliminary data.</text>
</comment>
<evidence type="ECO:0000313" key="10">
    <source>
        <dbReference type="EMBL" id="KAF0705918.1"/>
    </source>
</evidence>
<dbReference type="EMBL" id="VJMI01019965">
    <property type="protein sequence ID" value="KAF0705918.1"/>
    <property type="molecule type" value="Genomic_DNA"/>
</dbReference>
<dbReference type="PRINTS" id="PR00380">
    <property type="entry name" value="KINESINHEAVY"/>
</dbReference>
<feature type="compositionally biased region" description="Pro residues" evidence="8">
    <location>
        <begin position="469"/>
        <end position="482"/>
    </location>
</feature>
<comment type="similarity">
    <text evidence="6 7">Belongs to the TRAFAC class myosin-kinesin ATPase superfamily. Kinesin family.</text>
</comment>
<keyword evidence="3 6" id="KW-0067">ATP-binding</keyword>
<organism evidence="10 11">
    <name type="scientific">Aphanomyces astaci</name>
    <name type="common">Crayfish plague agent</name>
    <dbReference type="NCBI Taxonomy" id="112090"/>
    <lineage>
        <taxon>Eukaryota</taxon>
        <taxon>Sar</taxon>
        <taxon>Stramenopiles</taxon>
        <taxon>Oomycota</taxon>
        <taxon>Saprolegniomycetes</taxon>
        <taxon>Saprolegniales</taxon>
        <taxon>Verrucalvaceae</taxon>
        <taxon>Aphanomyces</taxon>
    </lineage>
</organism>
<accession>A0A6A4Z435</accession>
<feature type="region of interest" description="Disordered" evidence="8">
    <location>
        <begin position="464"/>
        <end position="483"/>
    </location>
</feature>
<name>A0A6A4Z435_APHAT</name>
<keyword evidence="1 7" id="KW-0493">Microtubule</keyword>
<dbReference type="GO" id="GO:0008017">
    <property type="term" value="F:microtubule binding"/>
    <property type="evidence" value="ECO:0007669"/>
    <property type="project" value="InterPro"/>
</dbReference>
<dbReference type="GO" id="GO:0005524">
    <property type="term" value="F:ATP binding"/>
    <property type="evidence" value="ECO:0007669"/>
    <property type="project" value="UniProtKB-UniRule"/>
</dbReference>
<dbReference type="SUPFAM" id="SSF52540">
    <property type="entry name" value="P-loop containing nucleoside triphosphate hydrolases"/>
    <property type="match status" value="1"/>
</dbReference>
<evidence type="ECO:0000256" key="1">
    <source>
        <dbReference type="ARBA" id="ARBA00022701"/>
    </source>
</evidence>
<feature type="domain" description="Kinesin motor" evidence="9">
    <location>
        <begin position="1"/>
        <end position="368"/>
    </location>
</feature>
<dbReference type="InterPro" id="IPR019821">
    <property type="entry name" value="Kinesin_motor_CS"/>
</dbReference>
<evidence type="ECO:0000256" key="3">
    <source>
        <dbReference type="ARBA" id="ARBA00022840"/>
    </source>
</evidence>
<dbReference type="InterPro" id="IPR001752">
    <property type="entry name" value="Kinesin_motor_dom"/>
</dbReference>
<protein>
    <recommendedName>
        <fullName evidence="7">Kinesin-like protein</fullName>
    </recommendedName>
</protein>
<dbReference type="InterPro" id="IPR027640">
    <property type="entry name" value="Kinesin-like_fam"/>
</dbReference>
<feature type="binding site" evidence="6">
    <location>
        <begin position="94"/>
        <end position="101"/>
    </location>
    <ligand>
        <name>ATP</name>
        <dbReference type="ChEBI" id="CHEBI:30616"/>
    </ligand>
</feature>
<evidence type="ECO:0000259" key="9">
    <source>
        <dbReference type="PROSITE" id="PS50067"/>
    </source>
</evidence>
<evidence type="ECO:0000256" key="7">
    <source>
        <dbReference type="RuleBase" id="RU000394"/>
    </source>
</evidence>
<dbReference type="PROSITE" id="PS50067">
    <property type="entry name" value="KINESIN_MOTOR_2"/>
    <property type="match status" value="1"/>
</dbReference>
<dbReference type="VEuPathDB" id="FungiDB:H257_06524"/>
<evidence type="ECO:0000313" key="11">
    <source>
        <dbReference type="Proteomes" id="UP000469452"/>
    </source>
</evidence>
<evidence type="ECO:0000256" key="8">
    <source>
        <dbReference type="SAM" id="MobiDB-lite"/>
    </source>
</evidence>
<dbReference type="PROSITE" id="PS00411">
    <property type="entry name" value="KINESIN_MOTOR_1"/>
    <property type="match status" value="1"/>
</dbReference>
<evidence type="ECO:0000256" key="6">
    <source>
        <dbReference type="PROSITE-ProRule" id="PRU00283"/>
    </source>
</evidence>
<dbReference type="GO" id="GO:0003777">
    <property type="term" value="F:microtubule motor activity"/>
    <property type="evidence" value="ECO:0007669"/>
    <property type="project" value="InterPro"/>
</dbReference>
<reference evidence="10 11" key="1">
    <citation type="submission" date="2019-06" db="EMBL/GenBank/DDBJ databases">
        <title>Genomics analysis of Aphanomyces spp. identifies a new class of oomycete effector associated with host adaptation.</title>
        <authorList>
            <person name="Gaulin E."/>
        </authorList>
    </citation>
    <scope>NUCLEOTIDE SEQUENCE [LARGE SCALE GENOMIC DNA]</scope>
    <source>
        <strain evidence="10 11">E</strain>
    </source>
</reference>
<keyword evidence="4" id="KW-0175">Coiled coil</keyword>
<dbReference type="PANTHER" id="PTHR47968:SF36">
    <property type="entry name" value="KINESIN HEAVY CHAIN ISOFORM X1"/>
    <property type="match status" value="1"/>
</dbReference>
<keyword evidence="5 6" id="KW-0505">Motor protein</keyword>
<keyword evidence="2 6" id="KW-0547">Nucleotide-binding</keyword>
<evidence type="ECO:0000256" key="4">
    <source>
        <dbReference type="ARBA" id="ARBA00023054"/>
    </source>
</evidence>
<dbReference type="Gene3D" id="3.40.850.10">
    <property type="entry name" value="Kinesin motor domain"/>
    <property type="match status" value="1"/>
</dbReference>
<gene>
    <name evidence="10" type="ORF">AaE_014325</name>
</gene>
<dbReference type="PANTHER" id="PTHR47968">
    <property type="entry name" value="CENTROMERE PROTEIN E"/>
    <property type="match status" value="1"/>
</dbReference>